<dbReference type="SFLD" id="SFLDG00358">
    <property type="entry name" value="Main_(cytGST)"/>
    <property type="match status" value="1"/>
</dbReference>
<dbReference type="InterPro" id="IPR010987">
    <property type="entry name" value="Glutathione-S-Trfase_C-like"/>
</dbReference>
<dbReference type="SUPFAM" id="SSF47616">
    <property type="entry name" value="GST C-terminal domain-like"/>
    <property type="match status" value="1"/>
</dbReference>
<dbReference type="InterPro" id="IPR040079">
    <property type="entry name" value="Glutathione_S-Trfase"/>
</dbReference>
<keyword evidence="4" id="KW-1185">Reference proteome</keyword>
<dbReference type="InterPro" id="IPR004045">
    <property type="entry name" value="Glutathione_S-Trfase_N"/>
</dbReference>
<dbReference type="SFLD" id="SFLDS00019">
    <property type="entry name" value="Glutathione_Transferase_(cytos"/>
    <property type="match status" value="1"/>
</dbReference>
<evidence type="ECO:0000313" key="3">
    <source>
        <dbReference type="EMBL" id="SMP05750.1"/>
    </source>
</evidence>
<organism evidence="3 4">
    <name type="scientific">Roseibium denhamense</name>
    <dbReference type="NCBI Taxonomy" id="76305"/>
    <lineage>
        <taxon>Bacteria</taxon>
        <taxon>Pseudomonadati</taxon>
        <taxon>Pseudomonadota</taxon>
        <taxon>Alphaproteobacteria</taxon>
        <taxon>Hyphomicrobiales</taxon>
        <taxon>Stappiaceae</taxon>
        <taxon>Roseibium</taxon>
    </lineage>
</organism>
<dbReference type="PANTHER" id="PTHR44051">
    <property type="entry name" value="GLUTATHIONE S-TRANSFERASE-RELATED"/>
    <property type="match status" value="1"/>
</dbReference>
<dbReference type="InterPro" id="IPR036249">
    <property type="entry name" value="Thioredoxin-like_sf"/>
</dbReference>
<dbReference type="EMBL" id="FXTT01000001">
    <property type="protein sequence ID" value="SMP05750.1"/>
    <property type="molecule type" value="Genomic_DNA"/>
</dbReference>
<comment type="caution">
    <text evidence="3">The sequence shown here is derived from an EMBL/GenBank/DDBJ whole genome shotgun (WGS) entry which is preliminary data.</text>
</comment>
<evidence type="ECO:0000313" key="4">
    <source>
        <dbReference type="Proteomes" id="UP001157914"/>
    </source>
</evidence>
<dbReference type="SUPFAM" id="SSF52833">
    <property type="entry name" value="Thioredoxin-like"/>
    <property type="match status" value="1"/>
</dbReference>
<dbReference type="InterPro" id="IPR036282">
    <property type="entry name" value="Glutathione-S-Trfase_C_sf"/>
</dbReference>
<feature type="domain" description="GST N-terminal" evidence="1">
    <location>
        <begin position="1"/>
        <end position="81"/>
    </location>
</feature>
<dbReference type="RefSeq" id="WP_155191826.1">
    <property type="nucleotide sequence ID" value="NZ_BAAAEA010000001.1"/>
</dbReference>
<dbReference type="PROSITE" id="PS50405">
    <property type="entry name" value="GST_CTER"/>
    <property type="match status" value="1"/>
</dbReference>
<dbReference type="Pfam" id="PF13417">
    <property type="entry name" value="GST_N_3"/>
    <property type="match status" value="1"/>
</dbReference>
<accession>A0ABY1NBJ5</accession>
<proteinExistence type="predicted"/>
<dbReference type="PROSITE" id="PS50404">
    <property type="entry name" value="GST_NTER"/>
    <property type="match status" value="1"/>
</dbReference>
<dbReference type="Gene3D" id="3.40.30.10">
    <property type="entry name" value="Glutaredoxin"/>
    <property type="match status" value="1"/>
</dbReference>
<gene>
    <name evidence="3" type="ORF">SAMN06265374_0736</name>
</gene>
<sequence>MIKVHGRITSANVQPVIWCLSELGVPFERLDVGGPFGGNDTPEYLKMNPLGLVPVLEDNGHAISEAATILRYLMRQYGDHPGDPMAAARIERWADMSRQHIYVPLIPTIFIQMVRTTADARNQAAVDGAVAALKTSMTIVQDLITDGIIGGESLNLADYQIGALLYRYYELDFERADLPGLRSYYQRLCDRPAYREAVMVEFAHMKVPGA</sequence>
<dbReference type="Proteomes" id="UP001157914">
    <property type="component" value="Unassembled WGS sequence"/>
</dbReference>
<name>A0ABY1NBJ5_9HYPH</name>
<dbReference type="Gene3D" id="1.20.1050.10">
    <property type="match status" value="1"/>
</dbReference>
<reference evidence="3 4" key="1">
    <citation type="submission" date="2017-05" db="EMBL/GenBank/DDBJ databases">
        <authorList>
            <person name="Varghese N."/>
            <person name="Submissions S."/>
        </authorList>
    </citation>
    <scope>NUCLEOTIDE SEQUENCE [LARGE SCALE GENOMIC DNA]</scope>
    <source>
        <strain evidence="3 4">DSM 15949</strain>
    </source>
</reference>
<feature type="domain" description="GST C-terminal" evidence="2">
    <location>
        <begin position="83"/>
        <end position="209"/>
    </location>
</feature>
<protein>
    <submittedName>
        <fullName evidence="3">Glutathione S-transferase</fullName>
    </submittedName>
</protein>
<evidence type="ECO:0000259" key="2">
    <source>
        <dbReference type="PROSITE" id="PS50405"/>
    </source>
</evidence>
<evidence type="ECO:0000259" key="1">
    <source>
        <dbReference type="PROSITE" id="PS50404"/>
    </source>
</evidence>
<dbReference type="PANTHER" id="PTHR44051:SF19">
    <property type="entry name" value="DISULFIDE-BOND OXIDOREDUCTASE YFCG"/>
    <property type="match status" value="1"/>
</dbReference>